<reference evidence="2" key="1">
    <citation type="submission" date="2016-07" db="EMBL/GenBank/DDBJ databases">
        <authorList>
            <person name="Florea S."/>
            <person name="Webb J.S."/>
            <person name="Jaromczyk J."/>
            <person name="Schardl C.L."/>
        </authorList>
    </citation>
    <scope>NUCLEOTIDE SEQUENCE [LARGE SCALE GENOMIC DNA]</scope>
    <source>
        <strain evidence="2">MIT 01-6242</strain>
    </source>
</reference>
<dbReference type="EMBL" id="CP016503">
    <property type="protein sequence ID" value="ANV97324.1"/>
    <property type="molecule type" value="Genomic_DNA"/>
</dbReference>
<gene>
    <name evidence="1" type="ORF">BBW65_00130</name>
</gene>
<dbReference type="STRING" id="222136.BBW65_00130"/>
<dbReference type="RefSeq" id="WP_066338124.1">
    <property type="nucleotide sequence ID" value="NZ_CP016503.1"/>
</dbReference>
<dbReference type="Pfam" id="PF09982">
    <property type="entry name" value="LpxR"/>
    <property type="match status" value="1"/>
</dbReference>
<dbReference type="Proteomes" id="UP000092884">
    <property type="component" value="Chromosome"/>
</dbReference>
<proteinExistence type="predicted"/>
<dbReference type="AlphaFoldDB" id="A0A1B1U3H7"/>
<name>A0A1B1U3H7_9HELI</name>
<evidence type="ECO:0000313" key="1">
    <source>
        <dbReference type="EMBL" id="ANV97324.1"/>
    </source>
</evidence>
<organism evidence="1 2">
    <name type="scientific">Helicobacter enhydrae</name>
    <dbReference type="NCBI Taxonomy" id="222136"/>
    <lineage>
        <taxon>Bacteria</taxon>
        <taxon>Pseudomonadati</taxon>
        <taxon>Campylobacterota</taxon>
        <taxon>Epsilonproteobacteria</taxon>
        <taxon>Campylobacterales</taxon>
        <taxon>Helicobacteraceae</taxon>
        <taxon>Helicobacter</taxon>
    </lineage>
</organism>
<evidence type="ECO:0000313" key="2">
    <source>
        <dbReference type="Proteomes" id="UP000092884"/>
    </source>
</evidence>
<sequence length="319" mass="35156">MFRIIIGLCVASIVWAQHPYKKHFVSFVTQNDGYVFPMIDRYYTAGHSLLYASAEESGGGIIGWIDGNHSFNLAISQSIYTAKSKFATTPSPQDHRYASFMTLSAFVTNRNLEWLENIGLLVGVGGKWSFGQEVQNGIHQMMGVGLANGWGTQIADEWVANLYYDLTYRYRVFEGEALGLEVLPNLEFAFGNLNVYGKAEVFVRIGHHLDSTFLPRGVIGEGGGLQSGRVYADGLGVFAFVGIGGAYVLRNMAIEGNLFAPRGGIYEADLMHWVGKFRGGVSIVSGVLNTSYEIIYTSKEFKQQDGWHFVGSISLSCSF</sequence>
<keyword evidence="2" id="KW-1185">Reference proteome</keyword>
<evidence type="ECO:0008006" key="3">
    <source>
        <dbReference type="Google" id="ProtNLM"/>
    </source>
</evidence>
<protein>
    <recommendedName>
        <fullName evidence="3">Lipid A deacylase LpxR family protein</fullName>
    </recommendedName>
</protein>
<dbReference type="OrthoDB" id="9776275at2"/>
<dbReference type="Gene3D" id="2.40.128.140">
    <property type="entry name" value="Outer membrane protein"/>
    <property type="match status" value="1"/>
</dbReference>
<accession>A0A1B1U3H7</accession>
<dbReference type="InterPro" id="IPR018707">
    <property type="entry name" value="LpxR"/>
</dbReference>
<dbReference type="KEGG" id="het:BBW65_00130"/>
<dbReference type="InterPro" id="IPR037107">
    <property type="entry name" value="Put_OMP_sf"/>
</dbReference>